<sequence>MHIPSFHATVFFTVIFSSHNEKAHKVMKLIRSYLTFFIVYTNVAPLIQVNVMSESLFDKIGHYVDVKFRDIVYS</sequence>
<evidence type="ECO:0000313" key="1">
    <source>
        <dbReference type="EMBL" id="MPM85383.1"/>
    </source>
</evidence>
<gene>
    <name evidence="1" type="ORF">SDC9_132463</name>
</gene>
<name>A0A645D8V7_9ZZZZ</name>
<dbReference type="EMBL" id="VSSQ01033708">
    <property type="protein sequence ID" value="MPM85383.1"/>
    <property type="molecule type" value="Genomic_DNA"/>
</dbReference>
<accession>A0A645D8V7</accession>
<dbReference type="AlphaFoldDB" id="A0A645D8V7"/>
<protein>
    <submittedName>
        <fullName evidence="1">Uncharacterized protein</fullName>
    </submittedName>
</protein>
<organism evidence="1">
    <name type="scientific">bioreactor metagenome</name>
    <dbReference type="NCBI Taxonomy" id="1076179"/>
    <lineage>
        <taxon>unclassified sequences</taxon>
        <taxon>metagenomes</taxon>
        <taxon>ecological metagenomes</taxon>
    </lineage>
</organism>
<comment type="caution">
    <text evidence="1">The sequence shown here is derived from an EMBL/GenBank/DDBJ whole genome shotgun (WGS) entry which is preliminary data.</text>
</comment>
<proteinExistence type="predicted"/>
<reference evidence="1" key="1">
    <citation type="submission" date="2019-08" db="EMBL/GenBank/DDBJ databases">
        <authorList>
            <person name="Kucharzyk K."/>
            <person name="Murdoch R.W."/>
            <person name="Higgins S."/>
            <person name="Loffler F."/>
        </authorList>
    </citation>
    <scope>NUCLEOTIDE SEQUENCE</scope>
</reference>